<evidence type="ECO:0000313" key="3">
    <source>
        <dbReference type="EMBL" id="CAL0332559.1"/>
    </source>
</evidence>
<evidence type="ECO:0000256" key="1">
    <source>
        <dbReference type="ARBA" id="ARBA00049244"/>
    </source>
</evidence>
<evidence type="ECO:0000259" key="2">
    <source>
        <dbReference type="Pfam" id="PF14260"/>
    </source>
</evidence>
<gene>
    <name evidence="3" type="ORF">LLUT_LOCUS33619</name>
</gene>
<dbReference type="Pfam" id="PF14260">
    <property type="entry name" value="zf-C4pol"/>
    <property type="match status" value="1"/>
</dbReference>
<keyword evidence="4" id="KW-1185">Reference proteome</keyword>
<dbReference type="GO" id="GO:0000724">
    <property type="term" value="P:double-strand break repair via homologous recombination"/>
    <property type="evidence" value="ECO:0007669"/>
    <property type="project" value="TreeGrafter"/>
</dbReference>
<reference evidence="3 4" key="1">
    <citation type="submission" date="2024-03" db="EMBL/GenBank/DDBJ databases">
        <authorList>
            <person name="Martinez-Hernandez J."/>
        </authorList>
    </citation>
    <scope>NUCLEOTIDE SEQUENCE [LARGE SCALE GENOMIC DNA]</scope>
</reference>
<dbReference type="PANTHER" id="PTHR45812:SF1">
    <property type="entry name" value="DNA POLYMERASE ZETA CATALYTIC SUBUNIT"/>
    <property type="match status" value="1"/>
</dbReference>
<feature type="domain" description="C4-type zinc-finger of DNA polymerase delta" evidence="2">
    <location>
        <begin position="13"/>
        <end position="62"/>
    </location>
</feature>
<proteinExistence type="predicted"/>
<accession>A0AAV1YG85</accession>
<dbReference type="GO" id="GO:0003887">
    <property type="term" value="F:DNA-directed DNA polymerase activity"/>
    <property type="evidence" value="ECO:0007669"/>
    <property type="project" value="UniProtKB-EC"/>
</dbReference>
<dbReference type="EMBL" id="CAXHTB010000024">
    <property type="protein sequence ID" value="CAL0332559.1"/>
    <property type="molecule type" value="Genomic_DNA"/>
</dbReference>
<dbReference type="AlphaFoldDB" id="A0AAV1YG85"/>
<protein>
    <recommendedName>
        <fullName evidence="2">C4-type zinc-finger of DNA polymerase delta domain-containing protein</fullName>
    </recommendedName>
</protein>
<name>A0AAV1YG85_LUPLU</name>
<evidence type="ECO:0000313" key="4">
    <source>
        <dbReference type="Proteomes" id="UP001497480"/>
    </source>
</evidence>
<dbReference type="GO" id="GO:0005634">
    <property type="term" value="C:nucleus"/>
    <property type="evidence" value="ECO:0007669"/>
    <property type="project" value="TreeGrafter"/>
</dbReference>
<dbReference type="InterPro" id="IPR025687">
    <property type="entry name" value="Znf-C4pol"/>
</dbReference>
<dbReference type="PANTHER" id="PTHR45812">
    <property type="entry name" value="DNA POLYMERASE ZETA CATALYTIC SUBUNIT"/>
    <property type="match status" value="1"/>
</dbReference>
<sequence length="90" mass="10118">MMVVVVKAGFDAALTALISKTSKLEQEMQHLVAICHHCGGRDRLLENSVKCTSISSSVFYERRKIQKELLAATHVAADKGFYPECMIEWF</sequence>
<comment type="catalytic activity">
    <reaction evidence="1">
        <text>DNA(n) + a 2'-deoxyribonucleoside 5'-triphosphate = DNA(n+1) + diphosphate</text>
        <dbReference type="Rhea" id="RHEA:22508"/>
        <dbReference type="Rhea" id="RHEA-COMP:17339"/>
        <dbReference type="Rhea" id="RHEA-COMP:17340"/>
        <dbReference type="ChEBI" id="CHEBI:33019"/>
        <dbReference type="ChEBI" id="CHEBI:61560"/>
        <dbReference type="ChEBI" id="CHEBI:173112"/>
        <dbReference type="EC" id="2.7.7.7"/>
    </reaction>
</comment>
<organism evidence="3 4">
    <name type="scientific">Lupinus luteus</name>
    <name type="common">European yellow lupine</name>
    <dbReference type="NCBI Taxonomy" id="3873"/>
    <lineage>
        <taxon>Eukaryota</taxon>
        <taxon>Viridiplantae</taxon>
        <taxon>Streptophyta</taxon>
        <taxon>Embryophyta</taxon>
        <taxon>Tracheophyta</taxon>
        <taxon>Spermatophyta</taxon>
        <taxon>Magnoliopsida</taxon>
        <taxon>eudicotyledons</taxon>
        <taxon>Gunneridae</taxon>
        <taxon>Pentapetalae</taxon>
        <taxon>rosids</taxon>
        <taxon>fabids</taxon>
        <taxon>Fabales</taxon>
        <taxon>Fabaceae</taxon>
        <taxon>Papilionoideae</taxon>
        <taxon>50 kb inversion clade</taxon>
        <taxon>genistoids sensu lato</taxon>
        <taxon>core genistoids</taxon>
        <taxon>Genisteae</taxon>
        <taxon>Lupinus</taxon>
    </lineage>
</organism>
<dbReference type="InterPro" id="IPR030559">
    <property type="entry name" value="PolZ_Rev3"/>
</dbReference>
<dbReference type="GO" id="GO:0042276">
    <property type="term" value="P:error-prone translesion synthesis"/>
    <property type="evidence" value="ECO:0007669"/>
    <property type="project" value="TreeGrafter"/>
</dbReference>
<comment type="caution">
    <text evidence="3">The sequence shown here is derived from an EMBL/GenBank/DDBJ whole genome shotgun (WGS) entry which is preliminary data.</text>
</comment>
<dbReference type="Proteomes" id="UP001497480">
    <property type="component" value="Unassembled WGS sequence"/>
</dbReference>
<dbReference type="GO" id="GO:0016035">
    <property type="term" value="C:zeta DNA polymerase complex"/>
    <property type="evidence" value="ECO:0007669"/>
    <property type="project" value="InterPro"/>
</dbReference>